<keyword evidence="7" id="KW-0446">Lipid-binding</keyword>
<dbReference type="InterPro" id="IPR026222">
    <property type="entry name" value="ApoD_vertbrte"/>
</dbReference>
<evidence type="ECO:0000256" key="4">
    <source>
        <dbReference type="ARBA" id="ARBA00022448"/>
    </source>
</evidence>
<dbReference type="PANTHER" id="PTHR10612:SF14">
    <property type="entry name" value="APOLIPOPROTEIN D"/>
    <property type="match status" value="1"/>
</dbReference>
<dbReference type="InParanoid" id="A0A3P8W6Z8"/>
<sequence length="186" mass="21052">MKLSVALALACILSLTTAQVPHWGPCPEPAVQPGFNLRQFMGRWFEIEKLPAQFEKGRCIETNFSMRTDNSIRVVSSEILKGELRKIEGTGVIEDMKNPAKLGISYSYVLPFSPYWILSTDYVNVALVYSCTDILRLFHVDFAWILGRTRTLPEATLQKARDTFSNNNIDVTRMITSKQQGCDKTL</sequence>
<comment type="subcellular location">
    <subcellularLocation>
        <location evidence="1">Secreted</location>
    </subcellularLocation>
</comment>
<dbReference type="InterPro" id="IPR022272">
    <property type="entry name" value="Lipocalin_CS"/>
</dbReference>
<keyword evidence="9" id="KW-0325">Glycoprotein</keyword>
<dbReference type="GeneTree" id="ENSGT00510000046981"/>
<dbReference type="GO" id="GO:0008289">
    <property type="term" value="F:lipid binding"/>
    <property type="evidence" value="ECO:0007669"/>
    <property type="project" value="UniProtKB-KW"/>
</dbReference>
<dbReference type="GO" id="GO:0005576">
    <property type="term" value="C:extracellular region"/>
    <property type="evidence" value="ECO:0007669"/>
    <property type="project" value="UniProtKB-SubCell"/>
</dbReference>
<reference evidence="14" key="3">
    <citation type="submission" date="2025-09" db="UniProtKB">
        <authorList>
            <consortium name="Ensembl"/>
        </authorList>
    </citation>
    <scope>IDENTIFICATION</scope>
</reference>
<evidence type="ECO:0000256" key="12">
    <source>
        <dbReference type="RuleBase" id="RU003695"/>
    </source>
</evidence>
<keyword evidence="10" id="KW-0873">Pyrrolidone carboxylic acid</keyword>
<evidence type="ECO:0000256" key="9">
    <source>
        <dbReference type="ARBA" id="ARBA00023180"/>
    </source>
</evidence>
<dbReference type="PROSITE" id="PS00213">
    <property type="entry name" value="LIPOCALIN"/>
    <property type="match status" value="1"/>
</dbReference>
<dbReference type="OrthoDB" id="565904at2759"/>
<evidence type="ECO:0000313" key="14">
    <source>
        <dbReference type="Ensembl" id="ENSCSEP00000022409.1"/>
    </source>
</evidence>
<dbReference type="GO" id="GO:0007420">
    <property type="term" value="P:brain development"/>
    <property type="evidence" value="ECO:0007669"/>
    <property type="project" value="InterPro"/>
</dbReference>
<protein>
    <recommendedName>
        <fullName evidence="3">Apolipoprotein D</fullName>
    </recommendedName>
</protein>
<evidence type="ECO:0000256" key="11">
    <source>
        <dbReference type="PIRNR" id="PIRNR036893"/>
    </source>
</evidence>
<dbReference type="FunFam" id="2.40.128.20:FF:000003">
    <property type="entry name" value="Apolipoprotein D"/>
    <property type="match status" value="1"/>
</dbReference>
<accession>A0A3P8W6Z8</accession>
<dbReference type="FunCoup" id="A0A3P8W6Z8">
    <property type="interactions" value="93"/>
</dbReference>
<feature type="signal peptide" evidence="11">
    <location>
        <begin position="1"/>
        <end position="18"/>
    </location>
</feature>
<evidence type="ECO:0000256" key="5">
    <source>
        <dbReference type="ARBA" id="ARBA00022525"/>
    </source>
</evidence>
<feature type="domain" description="Lipocalin/cytosolic fatty-acid binding" evidence="13">
    <location>
        <begin position="42"/>
        <end position="179"/>
    </location>
</feature>
<evidence type="ECO:0000256" key="6">
    <source>
        <dbReference type="ARBA" id="ARBA00022729"/>
    </source>
</evidence>
<keyword evidence="6 11" id="KW-0732">Signal</keyword>
<dbReference type="InterPro" id="IPR012674">
    <property type="entry name" value="Calycin"/>
</dbReference>
<evidence type="ECO:0000256" key="2">
    <source>
        <dbReference type="ARBA" id="ARBA00006889"/>
    </source>
</evidence>
<dbReference type="GO" id="GO:0042246">
    <property type="term" value="P:tissue regeneration"/>
    <property type="evidence" value="ECO:0007669"/>
    <property type="project" value="InterPro"/>
</dbReference>
<proteinExistence type="inferred from homology"/>
<evidence type="ECO:0000256" key="1">
    <source>
        <dbReference type="ARBA" id="ARBA00004613"/>
    </source>
</evidence>
<evidence type="ECO:0000313" key="15">
    <source>
        <dbReference type="Proteomes" id="UP000265120"/>
    </source>
</evidence>
<dbReference type="RefSeq" id="XP_008332758.1">
    <property type="nucleotide sequence ID" value="XM_008334536.3"/>
</dbReference>
<dbReference type="GO" id="GO:0006869">
    <property type="term" value="P:lipid transport"/>
    <property type="evidence" value="ECO:0007669"/>
    <property type="project" value="InterPro"/>
</dbReference>
<keyword evidence="15" id="KW-1185">Reference proteome</keyword>
<dbReference type="GO" id="GO:0000302">
    <property type="term" value="P:response to reactive oxygen species"/>
    <property type="evidence" value="ECO:0007669"/>
    <property type="project" value="TreeGrafter"/>
</dbReference>
<dbReference type="GO" id="GO:0005737">
    <property type="term" value="C:cytoplasm"/>
    <property type="evidence" value="ECO:0007669"/>
    <property type="project" value="TreeGrafter"/>
</dbReference>
<dbReference type="KEGG" id="csem:103396450"/>
<dbReference type="PIRSF" id="PIRSF036893">
    <property type="entry name" value="Lipocalin_ApoD"/>
    <property type="match status" value="1"/>
</dbReference>
<dbReference type="InterPro" id="IPR022271">
    <property type="entry name" value="Lipocalin_ApoD"/>
</dbReference>
<dbReference type="GO" id="GO:0006629">
    <property type="term" value="P:lipid metabolic process"/>
    <property type="evidence" value="ECO:0007669"/>
    <property type="project" value="TreeGrafter"/>
</dbReference>
<dbReference type="Ensembl" id="ENSCSET00000022695.1">
    <property type="protein sequence ID" value="ENSCSEP00000022409.1"/>
    <property type="gene ID" value="ENSCSEG00000014274.1"/>
</dbReference>
<dbReference type="GeneID" id="103396450"/>
<keyword evidence="5" id="KW-0964">Secreted</keyword>
<dbReference type="CDD" id="cd19437">
    <property type="entry name" value="lipocalin_apoD-like"/>
    <property type="match status" value="1"/>
</dbReference>
<name>A0A3P8W6Z8_CYNSE</name>
<comment type="similarity">
    <text evidence="2 11 12">Belongs to the calycin superfamily. Lipocalin family.</text>
</comment>
<keyword evidence="4" id="KW-0813">Transport</keyword>
<dbReference type="AlphaFoldDB" id="A0A3P8W6Z8"/>
<evidence type="ECO:0000256" key="8">
    <source>
        <dbReference type="ARBA" id="ARBA00023157"/>
    </source>
</evidence>
<dbReference type="PANTHER" id="PTHR10612">
    <property type="entry name" value="APOLIPOPROTEIN D"/>
    <property type="match status" value="1"/>
</dbReference>
<dbReference type="Proteomes" id="UP000265120">
    <property type="component" value="Chromosome 20"/>
</dbReference>
<reference evidence="14" key="2">
    <citation type="submission" date="2025-08" db="UniProtKB">
        <authorList>
            <consortium name="Ensembl"/>
        </authorList>
    </citation>
    <scope>IDENTIFICATION</scope>
</reference>
<dbReference type="Gene3D" id="2.40.128.20">
    <property type="match status" value="1"/>
</dbReference>
<dbReference type="InterPro" id="IPR002969">
    <property type="entry name" value="ApolipopD"/>
</dbReference>
<evidence type="ECO:0000256" key="7">
    <source>
        <dbReference type="ARBA" id="ARBA00023121"/>
    </source>
</evidence>
<dbReference type="SUPFAM" id="SSF50814">
    <property type="entry name" value="Lipocalins"/>
    <property type="match status" value="1"/>
</dbReference>
<feature type="chain" id="PRO_5017856673" description="Apolipoprotein D" evidence="11">
    <location>
        <begin position="19"/>
        <end position="186"/>
    </location>
</feature>
<dbReference type="PRINTS" id="PR02058">
    <property type="entry name" value="APODVERTBRTE"/>
</dbReference>
<dbReference type="InterPro" id="IPR000566">
    <property type="entry name" value="Lipocln_cytosolic_FA-bd_dom"/>
</dbReference>
<dbReference type="CTD" id="767642"/>
<dbReference type="Pfam" id="PF00061">
    <property type="entry name" value="Lipocalin"/>
    <property type="match status" value="1"/>
</dbReference>
<evidence type="ECO:0000256" key="10">
    <source>
        <dbReference type="ARBA" id="ARBA00023283"/>
    </source>
</evidence>
<evidence type="ECO:0000256" key="3">
    <source>
        <dbReference type="ARBA" id="ARBA00019890"/>
    </source>
</evidence>
<evidence type="ECO:0000259" key="13">
    <source>
        <dbReference type="Pfam" id="PF00061"/>
    </source>
</evidence>
<reference evidence="14 15" key="1">
    <citation type="journal article" date="2014" name="Nat. Genet.">
        <title>Whole-genome sequence of a flatfish provides insights into ZW sex chromosome evolution and adaptation to a benthic lifestyle.</title>
        <authorList>
            <person name="Chen S."/>
            <person name="Zhang G."/>
            <person name="Shao C."/>
            <person name="Huang Q."/>
            <person name="Liu G."/>
            <person name="Zhang P."/>
            <person name="Song W."/>
            <person name="An N."/>
            <person name="Chalopin D."/>
            <person name="Volff J.N."/>
            <person name="Hong Y."/>
            <person name="Li Q."/>
            <person name="Sha Z."/>
            <person name="Zhou H."/>
            <person name="Xie M."/>
            <person name="Yu Q."/>
            <person name="Liu Y."/>
            <person name="Xiang H."/>
            <person name="Wang N."/>
            <person name="Wu K."/>
            <person name="Yang C."/>
            <person name="Zhou Q."/>
            <person name="Liao X."/>
            <person name="Yang L."/>
            <person name="Hu Q."/>
            <person name="Zhang J."/>
            <person name="Meng L."/>
            <person name="Jin L."/>
            <person name="Tian Y."/>
            <person name="Lian J."/>
            <person name="Yang J."/>
            <person name="Miao G."/>
            <person name="Liu S."/>
            <person name="Liang Z."/>
            <person name="Yan F."/>
            <person name="Li Y."/>
            <person name="Sun B."/>
            <person name="Zhang H."/>
            <person name="Zhang J."/>
            <person name="Zhu Y."/>
            <person name="Du M."/>
            <person name="Zhao Y."/>
            <person name="Schartl M."/>
            <person name="Tang Q."/>
            <person name="Wang J."/>
        </authorList>
    </citation>
    <scope>NUCLEOTIDE SEQUENCE</scope>
</reference>
<organism evidence="14 15">
    <name type="scientific">Cynoglossus semilaevis</name>
    <name type="common">Tongue sole</name>
    <dbReference type="NCBI Taxonomy" id="244447"/>
    <lineage>
        <taxon>Eukaryota</taxon>
        <taxon>Metazoa</taxon>
        <taxon>Chordata</taxon>
        <taxon>Craniata</taxon>
        <taxon>Vertebrata</taxon>
        <taxon>Euteleostomi</taxon>
        <taxon>Actinopterygii</taxon>
        <taxon>Neopterygii</taxon>
        <taxon>Teleostei</taxon>
        <taxon>Neoteleostei</taxon>
        <taxon>Acanthomorphata</taxon>
        <taxon>Carangaria</taxon>
        <taxon>Pleuronectiformes</taxon>
        <taxon>Pleuronectoidei</taxon>
        <taxon>Cynoglossidae</taxon>
        <taxon>Cynoglossinae</taxon>
        <taxon>Cynoglossus</taxon>
    </lineage>
</organism>
<dbReference type="OMA" id="EDMKNPA"/>
<keyword evidence="8" id="KW-1015">Disulfide bond</keyword>
<dbReference type="PRINTS" id="PR01219">
    <property type="entry name" value="APOLIPOPROTD"/>
</dbReference>